<sequence length="252" mass="27694">MKRILLFLSISLSFLAINSTFAQSEKAQKILFVLSSHSELGDTGKETGYYLSEAAHPYEVLHKAGYQIDFVSPKGGKAPVDGFDLDDKVNKAFWENEEIQKQLNNTLKPSQVKAKDYVAIHYVGGHGTMWDFPNNKKLAKIARDIYENEGVVSAVCHGPSGLLNIKLSNGEYLIEGKNVSVFTNEEEEAVKLTEVVPFSLEDEFIAKGAKVDKAENWASKVSVDGRLVTGQNPASAKEVGEAIITLLSEKVN</sequence>
<protein>
    <submittedName>
        <fullName evidence="6">Putative intracellular protease/amidase</fullName>
    </submittedName>
</protein>
<dbReference type="InterPro" id="IPR002818">
    <property type="entry name" value="DJ-1/PfpI"/>
</dbReference>
<dbReference type="Proteomes" id="UP000245535">
    <property type="component" value="Unassembled WGS sequence"/>
</dbReference>
<dbReference type="GO" id="GO:0019243">
    <property type="term" value="P:methylglyoxal catabolic process to D-lactate via S-lactoyl-glutathione"/>
    <property type="evidence" value="ECO:0007669"/>
    <property type="project" value="TreeGrafter"/>
</dbReference>
<keyword evidence="2" id="KW-0456">Lyase</keyword>
<comment type="caution">
    <text evidence="6">The sequence shown here is derived from an EMBL/GenBank/DDBJ whole genome shotgun (WGS) entry which is preliminary data.</text>
</comment>
<organism evidence="6 7">
    <name type="scientific">Sediminitomix flava</name>
    <dbReference type="NCBI Taxonomy" id="379075"/>
    <lineage>
        <taxon>Bacteria</taxon>
        <taxon>Pseudomonadati</taxon>
        <taxon>Bacteroidota</taxon>
        <taxon>Cytophagia</taxon>
        <taxon>Cytophagales</taxon>
        <taxon>Flammeovirgaceae</taxon>
        <taxon>Sediminitomix</taxon>
    </lineage>
</organism>
<comment type="similarity">
    <text evidence="3">Belongs to the peptidase C56 family. HSP31-like subfamily.</text>
</comment>
<dbReference type="InterPro" id="IPR029062">
    <property type="entry name" value="Class_I_gatase-like"/>
</dbReference>
<dbReference type="OrthoDB" id="9792284at2"/>
<evidence type="ECO:0000313" key="7">
    <source>
        <dbReference type="Proteomes" id="UP000245535"/>
    </source>
</evidence>
<dbReference type="Gene3D" id="3.40.50.880">
    <property type="match status" value="1"/>
</dbReference>
<feature type="chain" id="PRO_5016351012" evidence="4">
    <location>
        <begin position="23"/>
        <end position="252"/>
    </location>
</feature>
<reference evidence="6 7" key="1">
    <citation type="submission" date="2018-03" db="EMBL/GenBank/DDBJ databases">
        <title>Genomic Encyclopedia of Archaeal and Bacterial Type Strains, Phase II (KMG-II): from individual species to whole genera.</title>
        <authorList>
            <person name="Goeker M."/>
        </authorList>
    </citation>
    <scope>NUCLEOTIDE SEQUENCE [LARGE SCALE GENOMIC DNA]</scope>
    <source>
        <strain evidence="6 7">DSM 28229</strain>
    </source>
</reference>
<feature type="domain" description="DJ-1/PfpI" evidence="5">
    <location>
        <begin position="52"/>
        <end position="244"/>
    </location>
</feature>
<dbReference type="Pfam" id="PF01965">
    <property type="entry name" value="DJ-1_PfpI"/>
    <property type="match status" value="1"/>
</dbReference>
<evidence type="ECO:0000256" key="3">
    <source>
        <dbReference type="ARBA" id="ARBA00038493"/>
    </source>
</evidence>
<keyword evidence="1" id="KW-0346">Stress response</keyword>
<dbReference type="CDD" id="cd03141">
    <property type="entry name" value="GATase1_Hsp31_like"/>
    <property type="match status" value="1"/>
</dbReference>
<keyword evidence="7" id="KW-1185">Reference proteome</keyword>
<keyword evidence="4" id="KW-0732">Signal</keyword>
<accession>A0A315ZBA4</accession>
<dbReference type="RefSeq" id="WP_109618720.1">
    <property type="nucleotide sequence ID" value="NZ_QGDO01000003.1"/>
</dbReference>
<dbReference type="GO" id="GO:0019172">
    <property type="term" value="F:glyoxalase III activity"/>
    <property type="evidence" value="ECO:0007669"/>
    <property type="project" value="TreeGrafter"/>
</dbReference>
<evidence type="ECO:0000259" key="5">
    <source>
        <dbReference type="Pfam" id="PF01965"/>
    </source>
</evidence>
<dbReference type="EMBL" id="QGDO01000003">
    <property type="protein sequence ID" value="PWJ42088.1"/>
    <property type="molecule type" value="Genomic_DNA"/>
</dbReference>
<gene>
    <name evidence="6" type="ORF">BC781_103338</name>
</gene>
<dbReference type="InterPro" id="IPR050325">
    <property type="entry name" value="Prot/Nucl_acid_deglycase"/>
</dbReference>
<keyword evidence="6" id="KW-0378">Hydrolase</keyword>
<proteinExistence type="inferred from homology"/>
<feature type="signal peptide" evidence="4">
    <location>
        <begin position="1"/>
        <end position="22"/>
    </location>
</feature>
<name>A0A315ZBA4_SEDFL</name>
<evidence type="ECO:0000256" key="2">
    <source>
        <dbReference type="ARBA" id="ARBA00023239"/>
    </source>
</evidence>
<dbReference type="PANTHER" id="PTHR48094:SF11">
    <property type="entry name" value="GLUTATHIONE-INDEPENDENT GLYOXALASE HSP31-RELATED"/>
    <property type="match status" value="1"/>
</dbReference>
<dbReference type="GO" id="GO:0005737">
    <property type="term" value="C:cytoplasm"/>
    <property type="evidence" value="ECO:0007669"/>
    <property type="project" value="TreeGrafter"/>
</dbReference>
<evidence type="ECO:0000256" key="1">
    <source>
        <dbReference type="ARBA" id="ARBA00023016"/>
    </source>
</evidence>
<evidence type="ECO:0000256" key="4">
    <source>
        <dbReference type="SAM" id="SignalP"/>
    </source>
</evidence>
<dbReference type="GO" id="GO:0008233">
    <property type="term" value="F:peptidase activity"/>
    <property type="evidence" value="ECO:0007669"/>
    <property type="project" value="UniProtKB-KW"/>
</dbReference>
<keyword evidence="6" id="KW-0645">Protease</keyword>
<evidence type="ECO:0000313" key="6">
    <source>
        <dbReference type="EMBL" id="PWJ42088.1"/>
    </source>
</evidence>
<dbReference type="GO" id="GO:0006508">
    <property type="term" value="P:proteolysis"/>
    <property type="evidence" value="ECO:0007669"/>
    <property type="project" value="UniProtKB-KW"/>
</dbReference>
<dbReference type="SUPFAM" id="SSF52317">
    <property type="entry name" value="Class I glutamine amidotransferase-like"/>
    <property type="match status" value="1"/>
</dbReference>
<dbReference type="AlphaFoldDB" id="A0A315ZBA4"/>
<dbReference type="PANTHER" id="PTHR48094">
    <property type="entry name" value="PROTEIN/NUCLEIC ACID DEGLYCASE DJ-1-RELATED"/>
    <property type="match status" value="1"/>
</dbReference>